<evidence type="ECO:0000256" key="2">
    <source>
        <dbReference type="ARBA" id="ARBA00023125"/>
    </source>
</evidence>
<evidence type="ECO:0000313" key="8">
    <source>
        <dbReference type="Proteomes" id="UP000287033"/>
    </source>
</evidence>
<proteinExistence type="predicted"/>
<dbReference type="InterPro" id="IPR007889">
    <property type="entry name" value="HTH_Psq"/>
</dbReference>
<dbReference type="InterPro" id="IPR006600">
    <property type="entry name" value="HTH_CenpB_DNA-bd_dom"/>
</dbReference>
<dbReference type="OrthoDB" id="125347at2759"/>
<name>A0A401T055_CHIPU</name>
<dbReference type="GO" id="GO:0003677">
    <property type="term" value="F:DNA binding"/>
    <property type="evidence" value="ECO:0007669"/>
    <property type="project" value="UniProtKB-UniRule"/>
</dbReference>
<dbReference type="PANTHER" id="PTHR19303">
    <property type="entry name" value="TRANSPOSON"/>
    <property type="match status" value="1"/>
</dbReference>
<dbReference type="InterPro" id="IPR004875">
    <property type="entry name" value="DDE_SF_endonuclease_dom"/>
</dbReference>
<protein>
    <recommendedName>
        <fullName evidence="9">HTH CENPB-type domain-containing protein</fullName>
    </recommendedName>
</protein>
<comment type="caution">
    <text evidence="7">The sequence shown here is derived from an EMBL/GenBank/DDBJ whole genome shotgun (WGS) entry which is preliminary data.</text>
</comment>
<dbReference type="Pfam" id="PF03221">
    <property type="entry name" value="HTH_Tnp_Tc5"/>
    <property type="match status" value="1"/>
</dbReference>
<dbReference type="Proteomes" id="UP000287033">
    <property type="component" value="Unassembled WGS sequence"/>
</dbReference>
<dbReference type="STRING" id="137246.A0A401T055"/>
<dbReference type="Pfam" id="PF04218">
    <property type="entry name" value="CENP-B_N"/>
    <property type="match status" value="1"/>
</dbReference>
<dbReference type="SMART" id="SM00674">
    <property type="entry name" value="CENPB"/>
    <property type="match status" value="1"/>
</dbReference>
<accession>A0A401T055</accession>
<reference evidence="7 8" key="1">
    <citation type="journal article" date="2018" name="Nat. Ecol. Evol.">
        <title>Shark genomes provide insights into elasmobranch evolution and the origin of vertebrates.</title>
        <authorList>
            <person name="Hara Y"/>
            <person name="Yamaguchi K"/>
            <person name="Onimaru K"/>
            <person name="Kadota M"/>
            <person name="Koyanagi M"/>
            <person name="Keeley SD"/>
            <person name="Tatsumi K"/>
            <person name="Tanaka K"/>
            <person name="Motone F"/>
            <person name="Kageyama Y"/>
            <person name="Nozu R"/>
            <person name="Adachi N"/>
            <person name="Nishimura O"/>
            <person name="Nakagawa R"/>
            <person name="Tanegashima C"/>
            <person name="Kiyatake I"/>
            <person name="Matsumoto R"/>
            <person name="Murakumo K"/>
            <person name="Nishida K"/>
            <person name="Terakita A"/>
            <person name="Kuratani S"/>
            <person name="Sato K"/>
            <person name="Hyodo S Kuraku.S."/>
        </authorList>
    </citation>
    <scope>NUCLEOTIDE SEQUENCE [LARGE SCALE GENOMIC DNA]</scope>
</reference>
<dbReference type="InterPro" id="IPR009057">
    <property type="entry name" value="Homeodomain-like_sf"/>
</dbReference>
<evidence type="ECO:0000256" key="3">
    <source>
        <dbReference type="ARBA" id="ARBA00023242"/>
    </source>
</evidence>
<evidence type="ECO:0000313" key="7">
    <source>
        <dbReference type="EMBL" id="GCC36032.1"/>
    </source>
</evidence>
<dbReference type="GO" id="GO:0005634">
    <property type="term" value="C:nucleus"/>
    <property type="evidence" value="ECO:0007669"/>
    <property type="project" value="UniProtKB-SubCell"/>
</dbReference>
<dbReference type="Gene3D" id="1.10.10.60">
    <property type="entry name" value="Homeodomain-like"/>
    <property type="match status" value="2"/>
</dbReference>
<dbReference type="SUPFAM" id="SSF46689">
    <property type="entry name" value="Homeodomain-like"/>
    <property type="match status" value="2"/>
</dbReference>
<dbReference type="PROSITE" id="PS51253">
    <property type="entry name" value="HTH_CENPB"/>
    <property type="match status" value="1"/>
</dbReference>
<organism evidence="7 8">
    <name type="scientific">Chiloscyllium punctatum</name>
    <name type="common">Brownbanded bambooshark</name>
    <name type="synonym">Hemiscyllium punctatum</name>
    <dbReference type="NCBI Taxonomy" id="137246"/>
    <lineage>
        <taxon>Eukaryota</taxon>
        <taxon>Metazoa</taxon>
        <taxon>Chordata</taxon>
        <taxon>Craniata</taxon>
        <taxon>Vertebrata</taxon>
        <taxon>Chondrichthyes</taxon>
        <taxon>Elasmobranchii</taxon>
        <taxon>Galeomorphii</taxon>
        <taxon>Galeoidea</taxon>
        <taxon>Orectolobiformes</taxon>
        <taxon>Hemiscylliidae</taxon>
        <taxon>Chiloscyllium</taxon>
    </lineage>
</organism>
<evidence type="ECO:0000256" key="4">
    <source>
        <dbReference type="PROSITE-ProRule" id="PRU00320"/>
    </source>
</evidence>
<dbReference type="PANTHER" id="PTHR19303:SF11">
    <property type="entry name" value="JERKY PROTEIN HOMOLOG"/>
    <property type="match status" value="1"/>
</dbReference>
<keyword evidence="2 4" id="KW-0238">DNA-binding</keyword>
<dbReference type="PROSITE" id="PS50960">
    <property type="entry name" value="HTH_PSQ"/>
    <property type="match status" value="1"/>
</dbReference>
<keyword evidence="8" id="KW-1185">Reference proteome</keyword>
<feature type="domain" description="HTH psq-type" evidence="5">
    <location>
        <begin position="9"/>
        <end position="60"/>
    </location>
</feature>
<gene>
    <name evidence="7" type="ORF">chiPu_0014523</name>
</gene>
<keyword evidence="3 4" id="KW-0539">Nucleus</keyword>
<sequence>MTESPTARSSRKRKRVVLTLKQKIEICQRLEQGEKRGQIMAEFNIGSSTIYDIRRQKQELLKFYTLSESSRSADKRRTLKKPKLEELDTVLYRWFALKRLEGIPMTRAMLIEKAKELYSELQLTDPCAFSEGWLTCFKLRHGIGHLDVSGGSTAAESRAQGPLCDRFAKIVGEHGLSPEQIYNADESGLLWRYLPESALPGSGEAHAEGLKKNKDRITVLVCANAAGTHQIKLFVVGKSKNPCVFKNLRHLPVRYSAQSNSWMDVQLFTHWFHHVFVPSVKQHFRKIGKPEDSKCILLLDNCRAHPPESKLVSGNIFVIYLPLKVTALIQPMDQGIIENLKCHYRKNLLRKLLSSNEKITKFQNVYTLEDAVYNVACAWKLVKPQTLRCAWHKLLPNVSLSSDEEFEDFRVCQKKSTVMEMVLMMKNVQSDENLMCKFSEQELELWVDVDKDVRHVLNDDEIIKTVLNPTKESESERNTDEELHEVRVSWAKAAEAFQVLLKFAETQNCYTAQEVIRLHLLHSTFLQKKQDYFKLADIQDLFKKENVESGGDP</sequence>
<feature type="domain" description="HTH CENPB-type" evidence="6">
    <location>
        <begin position="75"/>
        <end position="147"/>
    </location>
</feature>
<dbReference type="InterPro" id="IPR050863">
    <property type="entry name" value="CenT-Element_Derived"/>
</dbReference>
<dbReference type="Pfam" id="PF03184">
    <property type="entry name" value="DDE_1"/>
    <property type="match status" value="1"/>
</dbReference>
<dbReference type="EMBL" id="BEZZ01000775">
    <property type="protein sequence ID" value="GCC36032.1"/>
    <property type="molecule type" value="Genomic_DNA"/>
</dbReference>
<dbReference type="OMA" id="RDFMRHF"/>
<evidence type="ECO:0000259" key="5">
    <source>
        <dbReference type="PROSITE" id="PS50960"/>
    </source>
</evidence>
<comment type="subcellular location">
    <subcellularLocation>
        <location evidence="1 4">Nucleus</location>
    </subcellularLocation>
</comment>
<evidence type="ECO:0000259" key="6">
    <source>
        <dbReference type="PROSITE" id="PS51253"/>
    </source>
</evidence>
<feature type="DNA-binding region" description="H-T-H motif" evidence="4">
    <location>
        <begin position="36"/>
        <end position="56"/>
    </location>
</feature>
<evidence type="ECO:0000256" key="1">
    <source>
        <dbReference type="ARBA" id="ARBA00004123"/>
    </source>
</evidence>
<evidence type="ECO:0008006" key="9">
    <source>
        <dbReference type="Google" id="ProtNLM"/>
    </source>
</evidence>
<dbReference type="AlphaFoldDB" id="A0A401T055"/>